<dbReference type="Pfam" id="PF25917">
    <property type="entry name" value="BSH_RND"/>
    <property type="match status" value="1"/>
</dbReference>
<dbReference type="Gene3D" id="2.40.30.170">
    <property type="match status" value="1"/>
</dbReference>
<evidence type="ECO:0000256" key="1">
    <source>
        <dbReference type="ARBA" id="ARBA00004196"/>
    </source>
</evidence>
<comment type="subcellular location">
    <subcellularLocation>
        <location evidence="1">Cell envelope</location>
    </subcellularLocation>
</comment>
<dbReference type="PANTHER" id="PTHR32347">
    <property type="entry name" value="EFFLUX SYSTEM COMPONENT YKNX-RELATED"/>
    <property type="match status" value="1"/>
</dbReference>
<dbReference type="InterPro" id="IPR006143">
    <property type="entry name" value="RND_pump_MFP"/>
</dbReference>
<proteinExistence type="inferred from homology"/>
<dbReference type="GO" id="GO:0016020">
    <property type="term" value="C:membrane"/>
    <property type="evidence" value="ECO:0007669"/>
    <property type="project" value="InterPro"/>
</dbReference>
<dbReference type="GO" id="GO:0030313">
    <property type="term" value="C:cell envelope"/>
    <property type="evidence" value="ECO:0007669"/>
    <property type="project" value="UniProtKB-SubCell"/>
</dbReference>
<dbReference type="GO" id="GO:0022857">
    <property type="term" value="F:transmembrane transporter activity"/>
    <property type="evidence" value="ECO:0007669"/>
    <property type="project" value="InterPro"/>
</dbReference>
<accession>A0A0G1I074</accession>
<gene>
    <name evidence="5" type="ORF">UW44_C0003G0051</name>
</gene>
<organism evidence="5 6">
    <name type="scientific">Candidatus Collierbacteria bacterium GW2011_GWB2_44_22</name>
    <dbReference type="NCBI Taxonomy" id="1618387"/>
    <lineage>
        <taxon>Bacteria</taxon>
        <taxon>Candidatus Collieribacteriota</taxon>
    </lineage>
</organism>
<sequence length="342" mass="38117">MKFVKRFWWIFLIGLLAGGGFMLWRNVQASELKSRTYTVKKHDLTETLSLSGEVDAKEKADVKFQTSGLLTWVSVKEGDTVKKYQALASLDKRELTNSLNQYMNLFLKERWDFEQGVDDNKDWQTKGMTDAARDAVKRTLDKNQFDLNNAVLAFEAKNLAIKFATIFAPFAGIVTKVDVPQPGTNITPAGAVFSVVNPASLYFSATADQTEVPALQVGMTGTIVLDSFPEQEFIATVERVGFVPKEGESGTVYELIINFDPEESQEAIKMGMTGDLNFVLKENKGVLAIPEAYVQKQDGRLFVTKIIQGRQENVSIVEGDTVEGMVEIKEGLNENDVIYNQP</sequence>
<protein>
    <recommendedName>
        <fullName evidence="4">Multidrug resistance protein MdtA-like barrel-sandwich hybrid domain-containing protein</fullName>
    </recommendedName>
</protein>
<dbReference type="Proteomes" id="UP000034006">
    <property type="component" value="Unassembled WGS sequence"/>
</dbReference>
<reference evidence="5 6" key="1">
    <citation type="journal article" date="2015" name="Nature">
        <title>rRNA introns, odd ribosomes, and small enigmatic genomes across a large radiation of phyla.</title>
        <authorList>
            <person name="Brown C.T."/>
            <person name="Hug L.A."/>
            <person name="Thomas B.C."/>
            <person name="Sharon I."/>
            <person name="Castelle C.J."/>
            <person name="Singh A."/>
            <person name="Wilkins M.J."/>
            <person name="Williams K.H."/>
            <person name="Banfield J.F."/>
        </authorList>
    </citation>
    <scope>NUCLEOTIDE SEQUENCE [LARGE SCALE GENOMIC DNA]</scope>
</reference>
<dbReference type="NCBIfam" id="TIGR01730">
    <property type="entry name" value="RND_mfp"/>
    <property type="match status" value="1"/>
</dbReference>
<dbReference type="AlphaFoldDB" id="A0A0G1I074"/>
<dbReference type="PANTHER" id="PTHR32347:SF14">
    <property type="entry name" value="EFFLUX SYSTEM COMPONENT YKNX-RELATED"/>
    <property type="match status" value="1"/>
</dbReference>
<keyword evidence="3" id="KW-0175">Coiled coil</keyword>
<dbReference type="InterPro" id="IPR050465">
    <property type="entry name" value="UPF0194_transport"/>
</dbReference>
<dbReference type="SUPFAM" id="SSF111369">
    <property type="entry name" value="HlyD-like secretion proteins"/>
    <property type="match status" value="1"/>
</dbReference>
<name>A0A0G1I074_9BACT</name>
<dbReference type="EMBL" id="LCIH01000003">
    <property type="protein sequence ID" value="KKT52208.1"/>
    <property type="molecule type" value="Genomic_DNA"/>
</dbReference>
<dbReference type="Gene3D" id="2.40.50.100">
    <property type="match status" value="1"/>
</dbReference>
<dbReference type="InterPro" id="IPR058625">
    <property type="entry name" value="MdtA-like_BSH"/>
</dbReference>
<comment type="caution">
    <text evidence="5">The sequence shown here is derived from an EMBL/GenBank/DDBJ whole genome shotgun (WGS) entry which is preliminary data.</text>
</comment>
<evidence type="ECO:0000256" key="3">
    <source>
        <dbReference type="ARBA" id="ARBA00023054"/>
    </source>
</evidence>
<evidence type="ECO:0000256" key="2">
    <source>
        <dbReference type="ARBA" id="ARBA00009477"/>
    </source>
</evidence>
<evidence type="ECO:0000313" key="5">
    <source>
        <dbReference type="EMBL" id="KKT52208.1"/>
    </source>
</evidence>
<feature type="domain" description="Multidrug resistance protein MdtA-like barrel-sandwich hybrid" evidence="4">
    <location>
        <begin position="58"/>
        <end position="190"/>
    </location>
</feature>
<dbReference type="STRING" id="1618387.UW44_C0003G0051"/>
<dbReference type="Gene3D" id="2.40.420.20">
    <property type="match status" value="1"/>
</dbReference>
<evidence type="ECO:0000259" key="4">
    <source>
        <dbReference type="Pfam" id="PF25917"/>
    </source>
</evidence>
<comment type="similarity">
    <text evidence="2">Belongs to the membrane fusion protein (MFP) (TC 8.A.1) family.</text>
</comment>
<evidence type="ECO:0000313" key="6">
    <source>
        <dbReference type="Proteomes" id="UP000034006"/>
    </source>
</evidence>
<dbReference type="Gene3D" id="1.10.287.470">
    <property type="entry name" value="Helix hairpin bin"/>
    <property type="match status" value="1"/>
</dbReference>